<keyword evidence="3" id="KW-0741">SOS mutagenesis</keyword>
<dbReference type="STRING" id="1498499.EP47_13840"/>
<keyword evidence="8" id="KW-1185">Reference proteome</keyword>
<dbReference type="RefSeq" id="WP_011215134.1">
    <property type="nucleotide sequence ID" value="NZ_JNCF01000075.1"/>
</dbReference>
<dbReference type="Gene3D" id="3.40.1170.60">
    <property type="match status" value="1"/>
</dbReference>
<dbReference type="CDD" id="cd01700">
    <property type="entry name" value="PolY_Pol_V_umuC"/>
    <property type="match status" value="1"/>
</dbReference>
<dbReference type="GO" id="GO:0003684">
    <property type="term" value="F:damaged DNA binding"/>
    <property type="evidence" value="ECO:0007669"/>
    <property type="project" value="InterPro"/>
</dbReference>
<dbReference type="Pfam" id="PF11799">
    <property type="entry name" value="IMS_C"/>
    <property type="match status" value="1"/>
</dbReference>
<protein>
    <submittedName>
        <fullName evidence="7">DNA polymerase V, subunit C</fullName>
    </submittedName>
</protein>
<dbReference type="OrthoDB" id="9808813at2"/>
<feature type="domain" description="UmuC" evidence="6">
    <location>
        <begin position="7"/>
        <end position="188"/>
    </location>
</feature>
<dbReference type="InterPro" id="IPR025188">
    <property type="entry name" value="DUF4113"/>
</dbReference>
<evidence type="ECO:0000256" key="4">
    <source>
        <dbReference type="ARBA" id="ARBA00023204"/>
    </source>
</evidence>
<evidence type="ECO:0000259" key="6">
    <source>
        <dbReference type="PROSITE" id="PS50173"/>
    </source>
</evidence>
<dbReference type="InterPro" id="IPR043128">
    <property type="entry name" value="Rev_trsase/Diguanyl_cyclase"/>
</dbReference>
<evidence type="ECO:0000256" key="3">
    <source>
        <dbReference type="ARBA" id="ARBA00023199"/>
    </source>
</evidence>
<dbReference type="InterPro" id="IPR017961">
    <property type="entry name" value="DNA_pol_Y-fam_little_finger"/>
</dbReference>
<evidence type="ECO:0000256" key="1">
    <source>
        <dbReference type="ARBA" id="ARBA00010945"/>
    </source>
</evidence>
<name>A0A0A2SNR5_9GAMM</name>
<accession>A0A0A2SNR5</accession>
<dbReference type="Pfam" id="PF13438">
    <property type="entry name" value="DUF4113"/>
    <property type="match status" value="1"/>
</dbReference>
<dbReference type="SUPFAM" id="SSF56672">
    <property type="entry name" value="DNA/RNA polymerases"/>
    <property type="match status" value="1"/>
</dbReference>
<dbReference type="Gene3D" id="3.30.70.270">
    <property type="match status" value="1"/>
</dbReference>
<evidence type="ECO:0000313" key="7">
    <source>
        <dbReference type="EMBL" id="KGP62367.1"/>
    </source>
</evidence>
<dbReference type="InterPro" id="IPR050116">
    <property type="entry name" value="DNA_polymerase-Y"/>
</dbReference>
<organism evidence="7 8">
    <name type="scientific">Legionella norrlandica</name>
    <dbReference type="NCBI Taxonomy" id="1498499"/>
    <lineage>
        <taxon>Bacteria</taxon>
        <taxon>Pseudomonadati</taxon>
        <taxon>Pseudomonadota</taxon>
        <taxon>Gammaproteobacteria</taxon>
        <taxon>Legionellales</taxon>
        <taxon>Legionellaceae</taxon>
        <taxon>Legionella</taxon>
    </lineage>
</organism>
<reference evidence="7 8" key="1">
    <citation type="submission" date="2014-05" db="EMBL/GenBank/DDBJ databases">
        <authorList>
            <person name="Rizzardi K."/>
            <person name="Winiecka-Krusnell J."/>
            <person name="Ramliden M."/>
            <person name="Alm E."/>
            <person name="Andersson S."/>
            <person name="Byfors S."/>
        </authorList>
    </citation>
    <scope>NUCLEOTIDE SEQUENCE [LARGE SCALE GENOMIC DNA]</scope>
    <source>
        <strain evidence="7 8">LEGN</strain>
    </source>
</reference>
<comment type="caution">
    <text evidence="7">The sequence shown here is derived from an EMBL/GenBank/DDBJ whole genome shotgun (WGS) entry which is preliminary data.</text>
</comment>
<evidence type="ECO:0000256" key="5">
    <source>
        <dbReference type="ARBA" id="ARBA00023236"/>
    </source>
</evidence>
<dbReference type="AlphaFoldDB" id="A0A0A2SNR5"/>
<dbReference type="GO" id="GO:0003887">
    <property type="term" value="F:DNA-directed DNA polymerase activity"/>
    <property type="evidence" value="ECO:0007669"/>
    <property type="project" value="TreeGrafter"/>
</dbReference>
<dbReference type="GO" id="GO:0006281">
    <property type="term" value="P:DNA repair"/>
    <property type="evidence" value="ECO:0007669"/>
    <property type="project" value="UniProtKB-KW"/>
</dbReference>
<dbReference type="PROSITE" id="PS50173">
    <property type="entry name" value="UMUC"/>
    <property type="match status" value="1"/>
</dbReference>
<dbReference type="Gene3D" id="1.10.150.20">
    <property type="entry name" value="5' to 3' exonuclease, C-terminal subdomain"/>
    <property type="match status" value="1"/>
</dbReference>
<keyword evidence="2" id="KW-0227">DNA damage</keyword>
<dbReference type="GO" id="GO:0009432">
    <property type="term" value="P:SOS response"/>
    <property type="evidence" value="ECO:0007669"/>
    <property type="project" value="UniProtKB-KW"/>
</dbReference>
<sequence length="425" mass="48653">MSLPEMFALIDCNNFYASCERLFRPDLKDVPIVVLSNNDGCCIARSNEAKALGIAMGEPYFKIKHLCKQHGVKAFSSNYTLYGNMSHRVMCTIEEAWPHIEIYSIDEAFLDLRSLPVNSHDLFCEQLQKKILKYTGIPTSIGIGPTKTLAKAANHLCKKVYKIPVFNITSSRERLLQQISVGDIWGVGRQWANKLISRGIQTAYDLAMTNPHLLKKCFNVVLMRTAMELQGIACGGLEAIEPKQSIMSSKSFGQMQTQLASIEESISSHCARAVEKMRRQQLVAKRLVVFVHTNRFREDLAQHFQSIEFKLINPTDDLRLITKMAKRCLQRIFKPWYYYKKAGVCLEDLIPKNPRQLDMFHQPSDEHLNHTEQLMAVFDQINQKYGRSTIRLAAEGYSKPWAMRAELKSPAYTTRWSDLPRAIIR</sequence>
<dbReference type="GO" id="GO:0005829">
    <property type="term" value="C:cytosol"/>
    <property type="evidence" value="ECO:0007669"/>
    <property type="project" value="TreeGrafter"/>
</dbReference>
<keyword evidence="5" id="KW-0742">SOS response</keyword>
<dbReference type="InterPro" id="IPR036775">
    <property type="entry name" value="DNA_pol_Y-fam_lit_finger_sf"/>
</dbReference>
<gene>
    <name evidence="7" type="ORF">EP47_13840</name>
</gene>
<dbReference type="EMBL" id="JNCF01000075">
    <property type="protein sequence ID" value="KGP62367.1"/>
    <property type="molecule type" value="Genomic_DNA"/>
</dbReference>
<keyword evidence="4" id="KW-0234">DNA repair</keyword>
<dbReference type="Pfam" id="PF00817">
    <property type="entry name" value="IMS"/>
    <property type="match status" value="1"/>
</dbReference>
<dbReference type="PANTHER" id="PTHR11076">
    <property type="entry name" value="DNA REPAIR POLYMERASE UMUC / TRANSFERASE FAMILY MEMBER"/>
    <property type="match status" value="1"/>
</dbReference>
<dbReference type="PANTHER" id="PTHR11076:SF34">
    <property type="entry name" value="PROTEIN UMUC"/>
    <property type="match status" value="1"/>
</dbReference>
<dbReference type="Gene3D" id="3.30.1490.100">
    <property type="entry name" value="DNA polymerase, Y-family, little finger domain"/>
    <property type="match status" value="1"/>
</dbReference>
<evidence type="ECO:0000256" key="2">
    <source>
        <dbReference type="ARBA" id="ARBA00022763"/>
    </source>
</evidence>
<proteinExistence type="inferred from homology"/>
<dbReference type="InterPro" id="IPR043502">
    <property type="entry name" value="DNA/RNA_pol_sf"/>
</dbReference>
<dbReference type="GO" id="GO:0042276">
    <property type="term" value="P:error-prone translesion synthesis"/>
    <property type="evidence" value="ECO:0007669"/>
    <property type="project" value="TreeGrafter"/>
</dbReference>
<dbReference type="Proteomes" id="UP000054422">
    <property type="component" value="Unassembled WGS sequence"/>
</dbReference>
<comment type="similarity">
    <text evidence="1">Belongs to the DNA polymerase type-Y family.</text>
</comment>
<evidence type="ECO:0000313" key="8">
    <source>
        <dbReference type="Proteomes" id="UP000054422"/>
    </source>
</evidence>
<dbReference type="InterPro" id="IPR001126">
    <property type="entry name" value="UmuC"/>
</dbReference>